<evidence type="ECO:0000256" key="1">
    <source>
        <dbReference type="ARBA" id="ARBA00006111"/>
    </source>
</evidence>
<dbReference type="GO" id="GO:0000149">
    <property type="term" value="F:SNARE binding"/>
    <property type="evidence" value="ECO:0007669"/>
    <property type="project" value="TreeGrafter"/>
</dbReference>
<comment type="similarity">
    <text evidence="1">Belongs to the SNAPIN family.</text>
</comment>
<sequence>MESQKTELESSEETSVTVNQNENAKNRLKSTEAKALAKALSSTLTTVIKDFDYKAQQTFASQDHLSQSLHRLTSELDKLLGAAPFPFIMQHAAKISAVRKRVSSLNSVLKSVQLRLDNIDRMLFVGVPNQHQQQQQHECMTQSRVNAIRSSPFPSLLLVLPSQDASRHNRCLAETSHSINMCRPYLLCHHMLVNLFNDTRCPAEQSCGVFDVYHRIGFPTALVNTLPSAPHAVRSTLRFFLRFLSKFYTVTSIILYDLGRPLQPTRNFDHLAVPFYCTHQLFQTIHGPSKRLKIWLRFQNNYNPPKRVQVYKVIPYQGN</sequence>
<evidence type="ECO:0000313" key="6">
    <source>
        <dbReference type="Proteomes" id="UP000327157"/>
    </source>
</evidence>
<gene>
    <name evidence="5" type="ORF">D8674_002964</name>
</gene>
<evidence type="ECO:0000256" key="2">
    <source>
        <dbReference type="ARBA" id="ARBA00023054"/>
    </source>
</evidence>
<reference evidence="5 6" key="3">
    <citation type="submission" date="2019-11" db="EMBL/GenBank/DDBJ databases">
        <title>A de novo genome assembly of a pear dwarfing rootstock.</title>
        <authorList>
            <person name="Wang F."/>
            <person name="Wang J."/>
            <person name="Li S."/>
            <person name="Zhang Y."/>
            <person name="Fang M."/>
            <person name="Ma L."/>
            <person name="Zhao Y."/>
            <person name="Jiang S."/>
        </authorList>
    </citation>
    <scope>NUCLEOTIDE SEQUENCE [LARGE SCALE GENOMIC DNA]</scope>
    <source>
        <strain evidence="5">S2</strain>
        <tissue evidence="5">Leaf</tissue>
    </source>
</reference>
<proteinExistence type="inferred from homology"/>
<reference evidence="5 6" key="1">
    <citation type="submission" date="2019-09" db="EMBL/GenBank/DDBJ databases">
        <authorList>
            <person name="Ou C."/>
        </authorList>
    </citation>
    <scope>NUCLEOTIDE SEQUENCE [LARGE SCALE GENOMIC DNA]</scope>
    <source>
        <strain evidence="5">S2</strain>
        <tissue evidence="5">Leaf</tissue>
    </source>
</reference>
<keyword evidence="6" id="KW-1185">Reference proteome</keyword>
<dbReference type="Pfam" id="PF14712">
    <property type="entry name" value="Snapin_Pallidin"/>
    <property type="match status" value="1"/>
</dbReference>
<dbReference type="OrthoDB" id="5399166at2759"/>
<reference evidence="6" key="2">
    <citation type="submission" date="2019-10" db="EMBL/GenBank/DDBJ databases">
        <title>A de novo genome assembly of a pear dwarfing rootstock.</title>
        <authorList>
            <person name="Wang F."/>
            <person name="Wang J."/>
            <person name="Li S."/>
            <person name="Zhang Y."/>
            <person name="Fang M."/>
            <person name="Ma L."/>
            <person name="Zhao Y."/>
            <person name="Jiang S."/>
        </authorList>
    </citation>
    <scope>NUCLEOTIDE SEQUENCE [LARGE SCALE GENOMIC DNA]</scope>
</reference>
<dbReference type="PANTHER" id="PTHR31305">
    <property type="entry name" value="SNARE-ASSOCIATED PROTEIN SNAPIN"/>
    <property type="match status" value="1"/>
</dbReference>
<keyword evidence="2" id="KW-0175">Coiled coil</keyword>
<evidence type="ECO:0000256" key="4">
    <source>
        <dbReference type="SAM" id="MobiDB-lite"/>
    </source>
</evidence>
<evidence type="ECO:0000256" key="3">
    <source>
        <dbReference type="ARBA" id="ARBA00033330"/>
    </source>
</evidence>
<dbReference type="InterPro" id="IPR017246">
    <property type="entry name" value="Snapin"/>
</dbReference>
<dbReference type="AlphaFoldDB" id="A0A5N5FFR6"/>
<dbReference type="GO" id="GO:0031083">
    <property type="term" value="C:BLOC-1 complex"/>
    <property type="evidence" value="ECO:0007669"/>
    <property type="project" value="InterPro"/>
</dbReference>
<dbReference type="Proteomes" id="UP000327157">
    <property type="component" value="Chromosome 10"/>
</dbReference>
<organism evidence="5 6">
    <name type="scientific">Pyrus ussuriensis x Pyrus communis</name>
    <dbReference type="NCBI Taxonomy" id="2448454"/>
    <lineage>
        <taxon>Eukaryota</taxon>
        <taxon>Viridiplantae</taxon>
        <taxon>Streptophyta</taxon>
        <taxon>Embryophyta</taxon>
        <taxon>Tracheophyta</taxon>
        <taxon>Spermatophyta</taxon>
        <taxon>Magnoliopsida</taxon>
        <taxon>eudicotyledons</taxon>
        <taxon>Gunneridae</taxon>
        <taxon>Pentapetalae</taxon>
        <taxon>rosids</taxon>
        <taxon>fabids</taxon>
        <taxon>Rosales</taxon>
        <taxon>Rosaceae</taxon>
        <taxon>Amygdaloideae</taxon>
        <taxon>Maleae</taxon>
        <taxon>Pyrus</taxon>
    </lineage>
</organism>
<dbReference type="GO" id="GO:0032418">
    <property type="term" value="P:lysosome localization"/>
    <property type="evidence" value="ECO:0007669"/>
    <property type="project" value="TreeGrafter"/>
</dbReference>
<dbReference type="EMBL" id="SMOL01000695">
    <property type="protein sequence ID" value="KAB2601959.1"/>
    <property type="molecule type" value="Genomic_DNA"/>
</dbReference>
<dbReference type="GO" id="GO:0007040">
    <property type="term" value="P:lysosome organization"/>
    <property type="evidence" value="ECO:0007669"/>
    <property type="project" value="TreeGrafter"/>
</dbReference>
<dbReference type="GO" id="GO:0099078">
    <property type="term" value="C:BORC complex"/>
    <property type="evidence" value="ECO:0007669"/>
    <property type="project" value="TreeGrafter"/>
</dbReference>
<dbReference type="InterPro" id="IPR028119">
    <property type="entry name" value="Snapin/Pallidin/Snn1"/>
</dbReference>
<dbReference type="GO" id="GO:0006886">
    <property type="term" value="P:intracellular protein transport"/>
    <property type="evidence" value="ECO:0007669"/>
    <property type="project" value="InterPro"/>
</dbReference>
<comment type="caution">
    <text evidence="5">The sequence shown here is derived from an EMBL/GenBank/DDBJ whole genome shotgun (WGS) entry which is preliminary data.</text>
</comment>
<evidence type="ECO:0000313" key="5">
    <source>
        <dbReference type="EMBL" id="KAB2601959.1"/>
    </source>
</evidence>
<name>A0A5N5FFR6_9ROSA</name>
<feature type="region of interest" description="Disordered" evidence="4">
    <location>
        <begin position="1"/>
        <end position="26"/>
    </location>
</feature>
<dbReference type="GO" id="GO:0008333">
    <property type="term" value="P:endosome to lysosome transport"/>
    <property type="evidence" value="ECO:0007669"/>
    <property type="project" value="TreeGrafter"/>
</dbReference>
<dbReference type="PANTHER" id="PTHR31305:SF2">
    <property type="entry name" value="SNARE-ASSOCIATED PROTEIN SNAPIN"/>
    <property type="match status" value="1"/>
</dbReference>
<protein>
    <recommendedName>
        <fullName evidence="3">Biogenesis of lysosome-related organelles complex 1 subunit 7</fullName>
    </recommendedName>
</protein>
<accession>A0A5N5FFR6</accession>